<dbReference type="InterPro" id="IPR036390">
    <property type="entry name" value="WH_DNA-bd_sf"/>
</dbReference>
<comment type="caution">
    <text evidence="2">The sequence shown here is derived from an EMBL/GenBank/DDBJ whole genome shotgun (WGS) entry which is preliminary data.</text>
</comment>
<dbReference type="Gene3D" id="1.10.10.10">
    <property type="entry name" value="Winged helix-like DNA-binding domain superfamily/Winged helix DNA-binding domain"/>
    <property type="match status" value="1"/>
</dbReference>
<proteinExistence type="predicted"/>
<evidence type="ECO:0000313" key="2">
    <source>
        <dbReference type="EMBL" id="KUG02414.1"/>
    </source>
</evidence>
<accession>A0A0W8E1C0</accession>
<gene>
    <name evidence="2" type="ORF">ASZ90_020236</name>
</gene>
<organism evidence="2">
    <name type="scientific">hydrocarbon metagenome</name>
    <dbReference type="NCBI Taxonomy" id="938273"/>
    <lineage>
        <taxon>unclassified sequences</taxon>
        <taxon>metagenomes</taxon>
        <taxon>ecological metagenomes</taxon>
    </lineage>
</organism>
<dbReference type="AlphaFoldDB" id="A0A0W8E1C0"/>
<sequence>MQEKVKIPWFYCDIERILYVMKLEHCINFTLTKAQQAVQQLFKAELAPFGITPGQYAILSCLWDEDGQTPRQLADRLSLDSSSITGILDRVEHKDLIKRQPCPGDRRALHVVLTPKGWELEQSVNQAIIQANKKALAEFESQDADNFRRFLHQLNQGE</sequence>
<dbReference type="EMBL" id="LNQE01001920">
    <property type="protein sequence ID" value="KUG02414.1"/>
    <property type="molecule type" value="Genomic_DNA"/>
</dbReference>
<dbReference type="InterPro" id="IPR000835">
    <property type="entry name" value="HTH_MarR-typ"/>
</dbReference>
<dbReference type="SMART" id="SM00347">
    <property type="entry name" value="HTH_MARR"/>
    <property type="match status" value="1"/>
</dbReference>
<dbReference type="InterPro" id="IPR039422">
    <property type="entry name" value="MarR/SlyA-like"/>
</dbReference>
<reference evidence="2" key="1">
    <citation type="journal article" date="2015" name="Proc. Natl. Acad. Sci. U.S.A.">
        <title>Networks of energetic and metabolic interactions define dynamics in microbial communities.</title>
        <authorList>
            <person name="Embree M."/>
            <person name="Liu J.K."/>
            <person name="Al-Bassam M.M."/>
            <person name="Zengler K."/>
        </authorList>
    </citation>
    <scope>NUCLEOTIDE SEQUENCE</scope>
</reference>
<dbReference type="SUPFAM" id="SSF46785">
    <property type="entry name" value="Winged helix' DNA-binding domain"/>
    <property type="match status" value="1"/>
</dbReference>
<dbReference type="GO" id="GO:0003700">
    <property type="term" value="F:DNA-binding transcription factor activity"/>
    <property type="evidence" value="ECO:0007669"/>
    <property type="project" value="InterPro"/>
</dbReference>
<name>A0A0W8E1C0_9ZZZZ</name>
<dbReference type="InterPro" id="IPR036388">
    <property type="entry name" value="WH-like_DNA-bd_sf"/>
</dbReference>
<feature type="domain" description="HTH marR-type" evidence="1">
    <location>
        <begin position="24"/>
        <end position="156"/>
    </location>
</feature>
<dbReference type="PROSITE" id="PS50995">
    <property type="entry name" value="HTH_MARR_2"/>
    <property type="match status" value="1"/>
</dbReference>
<dbReference type="PANTHER" id="PTHR33164:SF43">
    <property type="entry name" value="HTH-TYPE TRANSCRIPTIONAL REPRESSOR YETL"/>
    <property type="match status" value="1"/>
</dbReference>
<evidence type="ECO:0000259" key="1">
    <source>
        <dbReference type="PROSITE" id="PS50995"/>
    </source>
</evidence>
<dbReference type="GO" id="GO:0006950">
    <property type="term" value="P:response to stress"/>
    <property type="evidence" value="ECO:0007669"/>
    <property type="project" value="TreeGrafter"/>
</dbReference>
<dbReference type="PANTHER" id="PTHR33164">
    <property type="entry name" value="TRANSCRIPTIONAL REGULATOR, MARR FAMILY"/>
    <property type="match status" value="1"/>
</dbReference>
<dbReference type="Pfam" id="PF01047">
    <property type="entry name" value="MarR"/>
    <property type="match status" value="1"/>
</dbReference>
<protein>
    <submittedName>
        <fullName evidence="2">Transcriptional regulator, marr family</fullName>
    </submittedName>
</protein>
<dbReference type="PRINTS" id="PR00598">
    <property type="entry name" value="HTHMARR"/>
</dbReference>